<dbReference type="OMA" id="DMLMRTM"/>
<evidence type="ECO:0000256" key="1">
    <source>
        <dbReference type="ARBA" id="ARBA00004141"/>
    </source>
</evidence>
<sequence>MAIYDENRLKSGMKCIKYMILTISVMFAITSILLIMVGSTIQGIYGDFSQFVDQKFITPAELLIAIGFLMLAVSIFGAVGAFKESVACINIFAFFLFLIFILEVGAAIAAFCLPNQTSEMLIRTMNESLPLYNDNEYVHNTFDLMQSALQCCGIKSPNDWCEYNVDSNGTCLIPRSCMENINDSVYDTGCFRRMNMIISQSAVLVATGATTVALVQILGVICSILLAKTLRRNKSLREARRWQLRQNLGLIVDTNVNSSKNLQNDYQIIGKKSEAKETKDVEQAIFTGSPSVN</sequence>
<dbReference type="GO" id="GO:0005886">
    <property type="term" value="C:plasma membrane"/>
    <property type="evidence" value="ECO:0007669"/>
    <property type="project" value="TreeGrafter"/>
</dbReference>
<keyword evidence="4 5" id="KW-0472">Membrane</keyword>
<evidence type="ECO:0000256" key="5">
    <source>
        <dbReference type="SAM" id="Phobius"/>
    </source>
</evidence>
<dbReference type="EMBL" id="CAQQ02191836">
    <property type="status" value="NOT_ANNOTATED_CDS"/>
    <property type="molecule type" value="Genomic_DNA"/>
</dbReference>
<feature type="transmembrane region" description="Helical" evidence="5">
    <location>
        <begin position="89"/>
        <end position="111"/>
    </location>
</feature>
<dbReference type="EMBL" id="CAQQ02191835">
    <property type="status" value="NOT_ANNOTATED_CDS"/>
    <property type="molecule type" value="Genomic_DNA"/>
</dbReference>
<proteinExistence type="predicted"/>
<feature type="transmembrane region" description="Helical" evidence="5">
    <location>
        <begin position="18"/>
        <end position="42"/>
    </location>
</feature>
<dbReference type="Gene3D" id="1.10.1450.10">
    <property type="entry name" value="Tetraspanin"/>
    <property type="match status" value="1"/>
</dbReference>
<dbReference type="SUPFAM" id="SSF48652">
    <property type="entry name" value="Tetraspanin"/>
    <property type="match status" value="1"/>
</dbReference>
<name>T1GLF4_MEGSC</name>
<evidence type="ECO:0000256" key="2">
    <source>
        <dbReference type="ARBA" id="ARBA00022692"/>
    </source>
</evidence>
<feature type="transmembrane region" description="Helical" evidence="5">
    <location>
        <begin position="202"/>
        <end position="227"/>
    </location>
</feature>
<accession>T1GLF4</accession>
<keyword evidence="2 5" id="KW-0812">Transmembrane</keyword>
<evidence type="ECO:0000256" key="4">
    <source>
        <dbReference type="ARBA" id="ARBA00023136"/>
    </source>
</evidence>
<reference evidence="7" key="1">
    <citation type="submission" date="2013-02" db="EMBL/GenBank/DDBJ databases">
        <authorList>
            <person name="Hughes D."/>
        </authorList>
    </citation>
    <scope>NUCLEOTIDE SEQUENCE</scope>
    <source>
        <strain>Durham</strain>
        <strain evidence="7">NC isolate 2 -- Noor lab</strain>
    </source>
</reference>
<dbReference type="PRINTS" id="PR00259">
    <property type="entry name" value="TMFOUR"/>
</dbReference>
<dbReference type="InterPro" id="IPR018499">
    <property type="entry name" value="Tetraspanin/Peripherin"/>
</dbReference>
<protein>
    <submittedName>
        <fullName evidence="6">Uncharacterized protein</fullName>
    </submittedName>
</protein>
<evidence type="ECO:0000313" key="7">
    <source>
        <dbReference type="Proteomes" id="UP000015102"/>
    </source>
</evidence>
<dbReference type="AlphaFoldDB" id="T1GLF4"/>
<evidence type="ECO:0000313" key="6">
    <source>
        <dbReference type="EnsemblMetazoa" id="MESCA004355-PA"/>
    </source>
</evidence>
<dbReference type="Proteomes" id="UP000015102">
    <property type="component" value="Unassembled WGS sequence"/>
</dbReference>
<dbReference type="EnsemblMetazoa" id="MESCA004355-RA">
    <property type="protein sequence ID" value="MESCA004355-PA"/>
    <property type="gene ID" value="MESCA004355"/>
</dbReference>
<dbReference type="PANTHER" id="PTHR19282">
    <property type="entry name" value="TETRASPANIN"/>
    <property type="match status" value="1"/>
</dbReference>
<keyword evidence="7" id="KW-1185">Reference proteome</keyword>
<comment type="subcellular location">
    <subcellularLocation>
        <location evidence="1">Membrane</location>
        <topology evidence="1">Multi-pass membrane protein</topology>
    </subcellularLocation>
</comment>
<dbReference type="PANTHER" id="PTHR19282:SF28">
    <property type="entry name" value="TETRASPANIN"/>
    <property type="match status" value="1"/>
</dbReference>
<dbReference type="STRING" id="36166.T1GLF4"/>
<organism evidence="6 7">
    <name type="scientific">Megaselia scalaris</name>
    <name type="common">Humpbacked fly</name>
    <name type="synonym">Phora scalaris</name>
    <dbReference type="NCBI Taxonomy" id="36166"/>
    <lineage>
        <taxon>Eukaryota</taxon>
        <taxon>Metazoa</taxon>
        <taxon>Ecdysozoa</taxon>
        <taxon>Arthropoda</taxon>
        <taxon>Hexapoda</taxon>
        <taxon>Insecta</taxon>
        <taxon>Pterygota</taxon>
        <taxon>Neoptera</taxon>
        <taxon>Endopterygota</taxon>
        <taxon>Diptera</taxon>
        <taxon>Brachycera</taxon>
        <taxon>Muscomorpha</taxon>
        <taxon>Platypezoidea</taxon>
        <taxon>Phoridae</taxon>
        <taxon>Megaseliini</taxon>
        <taxon>Megaselia</taxon>
    </lineage>
</organism>
<dbReference type="Pfam" id="PF00335">
    <property type="entry name" value="Tetraspanin"/>
    <property type="match status" value="1"/>
</dbReference>
<feature type="transmembrane region" description="Helical" evidence="5">
    <location>
        <begin position="62"/>
        <end position="82"/>
    </location>
</feature>
<evidence type="ECO:0000256" key="3">
    <source>
        <dbReference type="ARBA" id="ARBA00022989"/>
    </source>
</evidence>
<dbReference type="InterPro" id="IPR008952">
    <property type="entry name" value="Tetraspanin_EC2_sf"/>
</dbReference>
<reference evidence="6" key="2">
    <citation type="submission" date="2015-06" db="UniProtKB">
        <authorList>
            <consortium name="EnsemblMetazoa"/>
        </authorList>
    </citation>
    <scope>IDENTIFICATION</scope>
</reference>
<dbReference type="CDD" id="cd03127">
    <property type="entry name" value="tetraspanin_LEL"/>
    <property type="match status" value="1"/>
</dbReference>
<dbReference type="HOGENOM" id="CLU_055524_6_1_1"/>
<keyword evidence="3 5" id="KW-1133">Transmembrane helix</keyword>